<dbReference type="Gene3D" id="3.40.50.1580">
    <property type="entry name" value="Nucleoside phosphorylase domain"/>
    <property type="match status" value="1"/>
</dbReference>
<dbReference type="SUPFAM" id="SSF48403">
    <property type="entry name" value="Ankyrin repeat"/>
    <property type="match status" value="1"/>
</dbReference>
<evidence type="ECO:0000256" key="2">
    <source>
        <dbReference type="PROSITE-ProRule" id="PRU00023"/>
    </source>
</evidence>
<comment type="caution">
    <text evidence="6">The sequence shown here is derived from an EMBL/GenBank/DDBJ whole genome shotgun (WGS) entry which is preliminary data.</text>
</comment>
<dbReference type="InterPro" id="IPR036770">
    <property type="entry name" value="Ankyrin_rpt-contain_sf"/>
</dbReference>
<feature type="domain" description="GPI inositol-deacylase winged helix" evidence="4">
    <location>
        <begin position="659"/>
        <end position="738"/>
    </location>
</feature>
<feature type="repeat" description="ANK" evidence="2">
    <location>
        <begin position="869"/>
        <end position="901"/>
    </location>
</feature>
<evidence type="ECO:0000256" key="1">
    <source>
        <dbReference type="ARBA" id="ARBA00022737"/>
    </source>
</evidence>
<keyword evidence="7" id="KW-1185">Reference proteome</keyword>
<keyword evidence="2" id="KW-0040">ANK repeat</keyword>
<dbReference type="GO" id="GO:0009116">
    <property type="term" value="P:nucleoside metabolic process"/>
    <property type="evidence" value="ECO:0007669"/>
    <property type="project" value="InterPro"/>
</dbReference>
<feature type="domain" description="Nephrocystin 3-like N-terminal" evidence="5">
    <location>
        <begin position="380"/>
        <end position="548"/>
    </location>
</feature>
<dbReference type="InterPro" id="IPR002110">
    <property type="entry name" value="Ankyrin_rpt"/>
</dbReference>
<keyword evidence="1" id="KW-0677">Repeat</keyword>
<dbReference type="Pfam" id="PF24883">
    <property type="entry name" value="NPHP3_N"/>
    <property type="match status" value="1"/>
</dbReference>
<organism evidence="6 7">
    <name type="scientific">Fusarium torreyae</name>
    <dbReference type="NCBI Taxonomy" id="1237075"/>
    <lineage>
        <taxon>Eukaryota</taxon>
        <taxon>Fungi</taxon>
        <taxon>Dikarya</taxon>
        <taxon>Ascomycota</taxon>
        <taxon>Pezizomycotina</taxon>
        <taxon>Sordariomycetes</taxon>
        <taxon>Hypocreomycetidae</taxon>
        <taxon>Hypocreales</taxon>
        <taxon>Nectriaceae</taxon>
        <taxon>Fusarium</taxon>
    </lineage>
</organism>
<dbReference type="PANTHER" id="PTHR46082">
    <property type="entry name" value="ATP/GTP-BINDING PROTEIN-RELATED"/>
    <property type="match status" value="1"/>
</dbReference>
<dbReference type="Pfam" id="PF12796">
    <property type="entry name" value="Ank_2"/>
    <property type="match status" value="1"/>
</dbReference>
<dbReference type="PANTHER" id="PTHR46082:SF11">
    <property type="entry name" value="AAA+ ATPASE DOMAIN-CONTAINING PROTEIN-RELATED"/>
    <property type="match status" value="1"/>
</dbReference>
<gene>
    <name evidence="6" type="ORF">NW762_007551</name>
</gene>
<proteinExistence type="predicted"/>
<evidence type="ECO:0000259" key="5">
    <source>
        <dbReference type="Pfam" id="PF24883"/>
    </source>
</evidence>
<dbReference type="SUPFAM" id="SSF52540">
    <property type="entry name" value="P-loop containing nucleoside triphosphate hydrolases"/>
    <property type="match status" value="1"/>
</dbReference>
<dbReference type="Proteomes" id="UP001152049">
    <property type="component" value="Unassembled WGS sequence"/>
</dbReference>
<protein>
    <recommendedName>
        <fullName evidence="8">Nucleoside phosphorylase domain-containing protein</fullName>
    </recommendedName>
</protein>
<dbReference type="OrthoDB" id="1577640at2759"/>
<dbReference type="SUPFAM" id="SSF53167">
    <property type="entry name" value="Purine and uridine phosphorylases"/>
    <property type="match status" value="1"/>
</dbReference>
<feature type="domain" description="Nucleoside phosphorylase" evidence="3">
    <location>
        <begin position="27"/>
        <end position="292"/>
    </location>
</feature>
<dbReference type="InterPro" id="IPR000845">
    <property type="entry name" value="Nucleoside_phosphorylase_d"/>
</dbReference>
<evidence type="ECO:0008006" key="8">
    <source>
        <dbReference type="Google" id="ProtNLM"/>
    </source>
</evidence>
<dbReference type="InterPro" id="IPR035994">
    <property type="entry name" value="Nucleoside_phosphorylase_sf"/>
</dbReference>
<dbReference type="EMBL" id="JAOQAZ010000014">
    <property type="protein sequence ID" value="KAJ4259621.1"/>
    <property type="molecule type" value="Genomic_DNA"/>
</dbReference>
<dbReference type="PROSITE" id="PS50088">
    <property type="entry name" value="ANK_REPEAT"/>
    <property type="match status" value="1"/>
</dbReference>
<reference evidence="6" key="1">
    <citation type="submission" date="2022-09" db="EMBL/GenBank/DDBJ databases">
        <title>Fusarium specimens isolated from Avocado Roots.</title>
        <authorList>
            <person name="Stajich J."/>
            <person name="Roper C."/>
            <person name="Heimlech-Rivalta G."/>
        </authorList>
    </citation>
    <scope>NUCLEOTIDE SEQUENCE</scope>
    <source>
        <strain evidence="6">CF00136</strain>
    </source>
</reference>
<dbReference type="InterPro" id="IPR054471">
    <property type="entry name" value="GPIID_WHD"/>
</dbReference>
<dbReference type="GO" id="GO:0003824">
    <property type="term" value="F:catalytic activity"/>
    <property type="evidence" value="ECO:0007669"/>
    <property type="project" value="InterPro"/>
</dbReference>
<dbReference type="InterPro" id="IPR027417">
    <property type="entry name" value="P-loop_NTPase"/>
</dbReference>
<dbReference type="Pfam" id="PF22939">
    <property type="entry name" value="WHD_GPIID"/>
    <property type="match status" value="1"/>
</dbReference>
<evidence type="ECO:0000313" key="7">
    <source>
        <dbReference type="Proteomes" id="UP001152049"/>
    </source>
</evidence>
<accession>A0A9W8S0S0</accession>
<dbReference type="Pfam" id="PF01048">
    <property type="entry name" value="PNP_UDP_1"/>
    <property type="match status" value="1"/>
</dbReference>
<name>A0A9W8S0S0_9HYPO</name>
<evidence type="ECO:0000259" key="4">
    <source>
        <dbReference type="Pfam" id="PF22939"/>
    </source>
</evidence>
<dbReference type="Gene3D" id="3.40.50.300">
    <property type="entry name" value="P-loop containing nucleotide triphosphate hydrolases"/>
    <property type="match status" value="1"/>
</dbReference>
<dbReference type="SMART" id="SM00248">
    <property type="entry name" value="ANK"/>
    <property type="match status" value="4"/>
</dbReference>
<sequence>MFKPEDYTVGWISAVKVEYVAARALLDEEHPGPAHVSQCDDNAYTLGRIGQHMVVLATAPDGEYGTTQATAVAMRMVASFPNIRVGLMVGIGGGAPSSKHDIRLGDVVVSAPRDGNGGVFQYDFGKTVQGQTFHTTRFLNQPPTLLWTAVRHLDAVYESDGHQLNEAIQSALKKKPKLRKGYTRPVSTSDQLYRSNFVHPADCQITCPGNCDSDSSRLIRRAPRDDDEDDPAIHYGLIASGNQLMKDALVRDRLIQEKDVLCFEMEAAGLMNDFPCLVVRGICDYSDSHKSKNWQGYAAMVASAYAKDLLLKIAPTRLEAEKKLGEVMGKLAQGIESVRQDTEKTVRHLDTEKCREVLNWIASTDHTATHAKHLSKCQEGTGTWLINSEAFQQWLETPGQTLFCMGMPGAGKTIMTSIVVDHLQERFRESRDVGLAYIYCDFRLQSEQSVEHMLAVVLRQLVQRYSVRFGIPPVVDDIYHRHRATGNSLSRTTLCKALRSLSVYFTRIYIMVDALDECQTTGGCRAMFLEKLFDFQDITNANLITTSRPIPEIIQILGVRKNAVRLEIQANKDDLQCYLDGQLGRLPDFVRDDPVLQRKVKSRIVDAVGGMFLLATFHLESLIEEHTVGDLEIALERLPRDFFQTYDQEIERIRRQSDSAQQLTKKVLGWVVFAKRPPKCEALQQAVIVKLEKSNSDERFKPSAEKMVSVCAGLVEMHFKTRKFSLVHYTVYEYLKSQAACNGWFQGMHVHVTHACISYLQEFAETRVKPQDMINFQDSLISYVSRYWYNHASANEHLCRDAIRNLVSDNDGKLRLDCIYAGYDSTSIIPRYVKGWTPLHFTVWHNLLEITTLLLSAANAACINIQDACGETPLSLAVRRGSEKVVKLLLQNGATIDATNGETLILKAASRLNLGILELLISNGASVRTRLGANLWYHATRRNTEYLYELALRFGVDINTKDEEGNTPLLKSVTTEWGSS</sequence>
<evidence type="ECO:0000259" key="3">
    <source>
        <dbReference type="Pfam" id="PF01048"/>
    </source>
</evidence>
<dbReference type="Gene3D" id="1.25.40.20">
    <property type="entry name" value="Ankyrin repeat-containing domain"/>
    <property type="match status" value="1"/>
</dbReference>
<dbReference type="AlphaFoldDB" id="A0A9W8S0S0"/>
<dbReference type="InterPro" id="IPR053137">
    <property type="entry name" value="NLR-like"/>
</dbReference>
<evidence type="ECO:0000313" key="6">
    <source>
        <dbReference type="EMBL" id="KAJ4259621.1"/>
    </source>
</evidence>
<dbReference type="InterPro" id="IPR056884">
    <property type="entry name" value="NPHP3-like_N"/>
</dbReference>
<dbReference type="PROSITE" id="PS50297">
    <property type="entry name" value="ANK_REP_REGION"/>
    <property type="match status" value="1"/>
</dbReference>